<dbReference type="PATRIC" id="fig|1618611.3.peg.38"/>
<accession>A0A0G0P4A3</accession>
<dbReference type="InterPro" id="IPR005793">
    <property type="entry name" value="Formyl_trans_C"/>
</dbReference>
<gene>
    <name evidence="10" type="ORF">UT16_C0001G0035</name>
</gene>
<dbReference type="Pfam" id="PF00551">
    <property type="entry name" value="Formyl_trans_N"/>
    <property type="match status" value="1"/>
</dbReference>
<evidence type="ECO:0000313" key="11">
    <source>
        <dbReference type="Proteomes" id="UP000034706"/>
    </source>
</evidence>
<comment type="function">
    <text evidence="1">Attaches a formyl group to the free amino group of methionyl-tRNA(fMet). The formyl group appears to play a dual role in the initiator identity of N-formylmethionyl-tRNA by promoting its recognition by IF2 and preventing the misappropriation of this tRNA by the elongation apparatus.</text>
</comment>
<dbReference type="AlphaFoldDB" id="A0A0G0P4A3"/>
<keyword evidence="6" id="KW-0648">Protein biosynthesis</keyword>
<evidence type="ECO:0000256" key="1">
    <source>
        <dbReference type="ARBA" id="ARBA00002606"/>
    </source>
</evidence>
<dbReference type="InterPro" id="IPR002376">
    <property type="entry name" value="Formyl_transf_N"/>
</dbReference>
<comment type="similarity">
    <text evidence="2">Belongs to the Fmt family.</text>
</comment>
<dbReference type="GO" id="GO:0004479">
    <property type="term" value="F:methionyl-tRNA formyltransferase activity"/>
    <property type="evidence" value="ECO:0007669"/>
    <property type="project" value="UniProtKB-EC"/>
</dbReference>
<evidence type="ECO:0000259" key="8">
    <source>
        <dbReference type="Pfam" id="PF00551"/>
    </source>
</evidence>
<protein>
    <recommendedName>
        <fullName evidence="4">Methionyl-tRNA formyltransferase</fullName>
        <ecNumber evidence="3">2.1.2.9</ecNumber>
    </recommendedName>
</protein>
<dbReference type="InterPro" id="IPR011034">
    <property type="entry name" value="Formyl_transferase-like_C_sf"/>
</dbReference>
<dbReference type="Pfam" id="PF02911">
    <property type="entry name" value="Formyl_trans_C"/>
    <property type="match status" value="1"/>
</dbReference>
<dbReference type="SUPFAM" id="SSF53328">
    <property type="entry name" value="Formyltransferase"/>
    <property type="match status" value="1"/>
</dbReference>
<proteinExistence type="inferred from homology"/>
<feature type="domain" description="Formyl transferase N-terminal" evidence="8">
    <location>
        <begin position="35"/>
        <end position="93"/>
    </location>
</feature>
<dbReference type="Gene3D" id="3.40.50.170">
    <property type="entry name" value="Formyl transferase, N-terminal domain"/>
    <property type="match status" value="1"/>
</dbReference>
<keyword evidence="5 10" id="KW-0808">Transferase</keyword>
<dbReference type="EC" id="2.1.2.9" evidence="3"/>
<dbReference type="GO" id="GO:0005829">
    <property type="term" value="C:cytosol"/>
    <property type="evidence" value="ECO:0007669"/>
    <property type="project" value="TreeGrafter"/>
</dbReference>
<dbReference type="PANTHER" id="PTHR11138">
    <property type="entry name" value="METHIONYL-TRNA FORMYLTRANSFERASE"/>
    <property type="match status" value="1"/>
</dbReference>
<dbReference type="Gene3D" id="3.10.25.10">
    <property type="entry name" value="Formyl transferase, C-terminal domain"/>
    <property type="match status" value="1"/>
</dbReference>
<evidence type="ECO:0000256" key="2">
    <source>
        <dbReference type="ARBA" id="ARBA00010699"/>
    </source>
</evidence>
<evidence type="ECO:0000256" key="6">
    <source>
        <dbReference type="ARBA" id="ARBA00022917"/>
    </source>
</evidence>
<name>A0A0G0P4A3_9BACT</name>
<dbReference type="Gene3D" id="3.40.50.12230">
    <property type="match status" value="1"/>
</dbReference>
<comment type="caution">
    <text evidence="10">The sequence shown here is derived from an EMBL/GenBank/DDBJ whole genome shotgun (WGS) entry which is preliminary data.</text>
</comment>
<dbReference type="Proteomes" id="UP000034706">
    <property type="component" value="Unassembled WGS sequence"/>
</dbReference>
<organism evidence="10 11">
    <name type="scientific">Candidatus Azambacteria bacterium GW2011_GWA2_39_10</name>
    <dbReference type="NCBI Taxonomy" id="1618611"/>
    <lineage>
        <taxon>Bacteria</taxon>
        <taxon>Candidatus Azamiibacteriota</taxon>
    </lineage>
</organism>
<evidence type="ECO:0000256" key="4">
    <source>
        <dbReference type="ARBA" id="ARBA00016014"/>
    </source>
</evidence>
<evidence type="ECO:0000256" key="3">
    <source>
        <dbReference type="ARBA" id="ARBA00012261"/>
    </source>
</evidence>
<reference evidence="10 11" key="1">
    <citation type="journal article" date="2015" name="Nature">
        <title>rRNA introns, odd ribosomes, and small enigmatic genomes across a large radiation of phyla.</title>
        <authorList>
            <person name="Brown C.T."/>
            <person name="Hug L.A."/>
            <person name="Thomas B.C."/>
            <person name="Sharon I."/>
            <person name="Castelle C.J."/>
            <person name="Singh A."/>
            <person name="Wilkins M.J."/>
            <person name="Williams K.H."/>
            <person name="Banfield J.F."/>
        </authorList>
    </citation>
    <scope>NUCLEOTIDE SEQUENCE [LARGE SCALE GENOMIC DNA]</scope>
</reference>
<comment type="catalytic activity">
    <reaction evidence="7">
        <text>L-methionyl-tRNA(fMet) + (6R)-10-formyltetrahydrofolate = N-formyl-L-methionyl-tRNA(fMet) + (6S)-5,6,7,8-tetrahydrofolate + H(+)</text>
        <dbReference type="Rhea" id="RHEA:24380"/>
        <dbReference type="Rhea" id="RHEA-COMP:9952"/>
        <dbReference type="Rhea" id="RHEA-COMP:9953"/>
        <dbReference type="ChEBI" id="CHEBI:15378"/>
        <dbReference type="ChEBI" id="CHEBI:57453"/>
        <dbReference type="ChEBI" id="CHEBI:78530"/>
        <dbReference type="ChEBI" id="CHEBI:78844"/>
        <dbReference type="ChEBI" id="CHEBI:195366"/>
        <dbReference type="EC" id="2.1.2.9"/>
    </reaction>
</comment>
<evidence type="ECO:0000256" key="5">
    <source>
        <dbReference type="ARBA" id="ARBA00022679"/>
    </source>
</evidence>
<feature type="domain" description="Formyl transferase C-terminal" evidence="9">
    <location>
        <begin position="131"/>
        <end position="235"/>
    </location>
</feature>
<dbReference type="InterPro" id="IPR044135">
    <property type="entry name" value="Met-tRNA-FMT_C"/>
</dbReference>
<evidence type="ECO:0000313" key="10">
    <source>
        <dbReference type="EMBL" id="KKQ92969.1"/>
    </source>
</evidence>
<dbReference type="InterPro" id="IPR037022">
    <property type="entry name" value="Formyl_trans_C_sf"/>
</dbReference>
<evidence type="ECO:0000256" key="7">
    <source>
        <dbReference type="ARBA" id="ARBA00048558"/>
    </source>
</evidence>
<dbReference type="SUPFAM" id="SSF50486">
    <property type="entry name" value="FMT C-terminal domain-like"/>
    <property type="match status" value="1"/>
</dbReference>
<dbReference type="PANTHER" id="PTHR11138:SF5">
    <property type="entry name" value="METHIONYL-TRNA FORMYLTRANSFERASE, MITOCHONDRIAL"/>
    <property type="match status" value="1"/>
</dbReference>
<dbReference type="CDD" id="cd08704">
    <property type="entry name" value="Met_tRNA_FMT_C"/>
    <property type="match status" value="1"/>
</dbReference>
<evidence type="ECO:0000259" key="9">
    <source>
        <dbReference type="Pfam" id="PF02911"/>
    </source>
</evidence>
<dbReference type="EMBL" id="LBVT01000001">
    <property type="protein sequence ID" value="KKQ92969.1"/>
    <property type="molecule type" value="Genomic_DNA"/>
</dbReference>
<sequence>MKFVFFGTPEFATIILEKLIKSGLKPQAVFRDPKESVSVLIEKLNKLKPDLAVIAAYGKILPKEILEIPRYGFINVHPSLLPKYRGASPIQCAKLAELGAELLIKTIPDYISGKIKPVEQDHLQATYTKIIKKEDGKIDWTKNAESIERMTRAYYPWPSAWTTWNGKILKILEADISKYKNNFQIGEVFLLKHPNVLRNVGMLLCVKCGIGNLIIKKLQLEGGKILTTKEFLNGHKYFVGSILE</sequence>
<dbReference type="InterPro" id="IPR036477">
    <property type="entry name" value="Formyl_transf_N_sf"/>
</dbReference>